<dbReference type="Pfam" id="PF11563">
    <property type="entry name" value="Protoglobin"/>
    <property type="match status" value="1"/>
</dbReference>
<dbReference type="Gene3D" id="1.10.490.10">
    <property type="entry name" value="Globins"/>
    <property type="match status" value="1"/>
</dbReference>
<dbReference type="SMART" id="SM00267">
    <property type="entry name" value="GGDEF"/>
    <property type="match status" value="1"/>
</dbReference>
<evidence type="ECO:0000313" key="5">
    <source>
        <dbReference type="EMBL" id="HFT92606.1"/>
    </source>
</evidence>
<dbReference type="PROSITE" id="PS50887">
    <property type="entry name" value="GGDEF"/>
    <property type="match status" value="1"/>
</dbReference>
<dbReference type="SUPFAM" id="SSF46458">
    <property type="entry name" value="Globin-like"/>
    <property type="match status" value="1"/>
</dbReference>
<evidence type="ECO:0000256" key="2">
    <source>
        <dbReference type="ARBA" id="ARBA00029839"/>
    </source>
</evidence>
<dbReference type="CDD" id="cd01948">
    <property type="entry name" value="EAL"/>
    <property type="match status" value="1"/>
</dbReference>
<dbReference type="GO" id="GO:0020037">
    <property type="term" value="F:heme binding"/>
    <property type="evidence" value="ECO:0007669"/>
    <property type="project" value="InterPro"/>
</dbReference>
<dbReference type="InterPro" id="IPR012292">
    <property type="entry name" value="Globin/Proto"/>
</dbReference>
<dbReference type="InterPro" id="IPR043128">
    <property type="entry name" value="Rev_trsase/Diguanyl_cyclase"/>
</dbReference>
<dbReference type="SMART" id="SM00052">
    <property type="entry name" value="EAL"/>
    <property type="match status" value="1"/>
</dbReference>
<dbReference type="InterPro" id="IPR009050">
    <property type="entry name" value="Globin-like_sf"/>
</dbReference>
<dbReference type="CDD" id="cd01949">
    <property type="entry name" value="GGDEF"/>
    <property type="match status" value="1"/>
</dbReference>
<evidence type="ECO:0000259" key="4">
    <source>
        <dbReference type="PROSITE" id="PS50887"/>
    </source>
</evidence>
<dbReference type="PROSITE" id="PS50883">
    <property type="entry name" value="EAL"/>
    <property type="match status" value="1"/>
</dbReference>
<feature type="domain" description="GGDEF" evidence="4">
    <location>
        <begin position="367"/>
        <end position="501"/>
    </location>
</feature>
<dbReference type="GO" id="GO:0019825">
    <property type="term" value="F:oxygen binding"/>
    <property type="evidence" value="ECO:0007669"/>
    <property type="project" value="InterPro"/>
</dbReference>
<dbReference type="InterPro" id="IPR029787">
    <property type="entry name" value="Nucleotide_cyclase"/>
</dbReference>
<dbReference type="InterPro" id="IPR035919">
    <property type="entry name" value="EAL_sf"/>
</dbReference>
<dbReference type="InterPro" id="IPR044398">
    <property type="entry name" value="Globin-sensor_dom"/>
</dbReference>
<gene>
    <name evidence="5" type="ORF">ENX03_01440</name>
</gene>
<dbReference type="NCBIfam" id="TIGR00254">
    <property type="entry name" value="GGDEF"/>
    <property type="match status" value="1"/>
</dbReference>
<organism evidence="5">
    <name type="scientific">Leptospirillum ferriphilum</name>
    <dbReference type="NCBI Taxonomy" id="178606"/>
    <lineage>
        <taxon>Bacteria</taxon>
        <taxon>Pseudomonadati</taxon>
        <taxon>Nitrospirota</taxon>
        <taxon>Nitrospiria</taxon>
        <taxon>Nitrospirales</taxon>
        <taxon>Nitrospiraceae</taxon>
        <taxon>Leptospirillum</taxon>
    </lineage>
</organism>
<accession>A0A7C3LRJ2</accession>
<reference evidence="5" key="1">
    <citation type="journal article" date="2020" name="mSystems">
        <title>Genome- and Community-Level Interaction Insights into Carbon Utilization and Element Cycling Functions of Hydrothermarchaeota in Hydrothermal Sediment.</title>
        <authorList>
            <person name="Zhou Z."/>
            <person name="Liu Y."/>
            <person name="Xu W."/>
            <person name="Pan J."/>
            <person name="Luo Z.H."/>
            <person name="Li M."/>
        </authorList>
    </citation>
    <scope>NUCLEOTIDE SEQUENCE [LARGE SCALE GENOMIC DNA]</scope>
    <source>
        <strain evidence="5">SpSt-902</strain>
    </source>
</reference>
<dbReference type="Pfam" id="PF01590">
    <property type="entry name" value="GAF"/>
    <property type="match status" value="1"/>
</dbReference>
<dbReference type="Pfam" id="PF00990">
    <property type="entry name" value="GGDEF"/>
    <property type="match status" value="1"/>
</dbReference>
<dbReference type="Gene3D" id="3.20.20.450">
    <property type="entry name" value="EAL domain"/>
    <property type="match status" value="1"/>
</dbReference>
<dbReference type="SUPFAM" id="SSF55073">
    <property type="entry name" value="Nucleotide cyclase"/>
    <property type="match status" value="1"/>
</dbReference>
<dbReference type="CDD" id="cd14759">
    <property type="entry name" value="GS_GGDEF_2"/>
    <property type="match status" value="1"/>
</dbReference>
<dbReference type="PANTHER" id="PTHR33121:SF70">
    <property type="entry name" value="SIGNALING PROTEIN YKOW"/>
    <property type="match status" value="1"/>
</dbReference>
<sequence length="1194" mass="133626">MKKSAGNEKSRREESFLLDRILESCRGFLNAESEGSSVFSGICLRLLDVPGASLAWAGARDKSGLWALFSVEGDVRKLEQFVPKGNPAEIAWKDQRTVVDPECAVCSPVFLRGRIHATLSVGFVRQDIPPEMVVFLESLARDVEGFLSRLDFQKRFQVVENLYESLVSVSEVVLRSREPGEMMEEVCRTLVRGDLFHAAWIGKPVLAGQFSDLARAGAGSDRITGLELSDSKGKGPSFLQRCWESGEMVVVGEPETSLLTGGEEASAKGWKTGVAVPVFCDDILDAILLLLSRREEKPDADLQDHCRRIGRLLGQRMSEFDIRNKLVSQVARESLRARQDPLTGLPNRLSLEDGLDGAVARARRTGSLMAVCMLDLDNFKTVNDQNGHAAGDLVLRQLAERFRRIRREDELLARMGGDEFVLVLEALKKVEDLIPVFERLRGIVLTPFNLGEGRMANLDLSAGVALYPLDGEEPDLLLRRADNALYTSKARKHDRSLFWRRWESREAAGESAPAYGMDPYGEEAVRFLERTASFRISATEEFVREFYEKIRLISPVREILERLTLEEMQHLRNKQAEHLNQILSAGVSRETVFANGQVMGRVHALVGVDKSQVDEAFRLFQSLFQEKVFRSPLRQEEKVGLMSIFLSRFKDDAEGQYQGLETTTATYQALLARPLPESETLLPEVLEIELESVSHLPGIVSAVLFRPDREGVFIPVLSRLVPEKYLAFLSRGGGPPVLNSPLPEGGGIVPLAWLNGQIVTSSSASSDPRLLPWRDVYREMGIRSTSAIPIFDVQGKVAYVLHLSGAFPGQFESRWMGLFCEGLARRVTGLISRMGSHPVLSETVTRHWRDRLFSGGLRMVYQPVVDLMGGPPAKVEALARLELEDGRTILPGKFIGVLGEQELDRLFWQGLDQSLSEIRRWESRGLLLGVSVNVPPFVILQADFIPRLRKTFRRENLAPNRLYLEILESLQMEMDQSFVAKLSELSRMGIHIVMDDLGSGYSSLDRLSSLPFEVVKVDQSLIRKARTDPFRTVSFVGMLVQLGRDLDMQVVVEGLEFPEQVEVASFLGAHYGQGFFLATPMPAEDVVGWFGHFSRYSPILVPQTALGALALHWRITHASSMMEISRYHVPIEDCPNTLFLENRGLSGRQAGRLHRKIHELKGRGTGFFPEIRAAESEFASELVRLILEESKKST</sequence>
<dbReference type="EMBL" id="DTMM01000030">
    <property type="protein sequence ID" value="HFT92606.1"/>
    <property type="molecule type" value="Genomic_DNA"/>
</dbReference>
<dbReference type="Gene3D" id="3.30.450.40">
    <property type="match status" value="1"/>
</dbReference>
<feature type="domain" description="EAL" evidence="3">
    <location>
        <begin position="841"/>
        <end position="1094"/>
    </location>
</feature>
<dbReference type="AlphaFoldDB" id="A0A7C3LRJ2"/>
<dbReference type="InterPro" id="IPR000160">
    <property type="entry name" value="GGDEF_dom"/>
</dbReference>
<proteinExistence type="predicted"/>
<dbReference type="SUPFAM" id="SSF55781">
    <property type="entry name" value="GAF domain-like"/>
    <property type="match status" value="1"/>
</dbReference>
<name>A0A7C3LRJ2_9BACT</name>
<evidence type="ECO:0000259" key="3">
    <source>
        <dbReference type="PROSITE" id="PS50883"/>
    </source>
</evidence>
<comment type="caution">
    <text evidence="5">The sequence shown here is derived from an EMBL/GenBank/DDBJ whole genome shotgun (WGS) entry which is preliminary data.</text>
</comment>
<dbReference type="InterPro" id="IPR029016">
    <property type="entry name" value="GAF-like_dom_sf"/>
</dbReference>
<evidence type="ECO:0000256" key="1">
    <source>
        <dbReference type="ARBA" id="ARBA00015125"/>
    </source>
</evidence>
<dbReference type="Gene3D" id="3.30.70.270">
    <property type="match status" value="1"/>
</dbReference>
<dbReference type="Pfam" id="PF00563">
    <property type="entry name" value="EAL"/>
    <property type="match status" value="1"/>
</dbReference>
<dbReference type="InterPro" id="IPR003018">
    <property type="entry name" value="GAF"/>
</dbReference>
<protein>
    <recommendedName>
        <fullName evidence="1">Diguanylate cyclase DosC</fullName>
    </recommendedName>
    <alternativeName>
        <fullName evidence="2">Direct oxygen-sensing cyclase</fullName>
    </alternativeName>
</protein>
<dbReference type="PANTHER" id="PTHR33121">
    <property type="entry name" value="CYCLIC DI-GMP PHOSPHODIESTERASE PDEF"/>
    <property type="match status" value="1"/>
</dbReference>
<dbReference type="SUPFAM" id="SSF141868">
    <property type="entry name" value="EAL domain-like"/>
    <property type="match status" value="1"/>
</dbReference>
<dbReference type="GO" id="GO:0071111">
    <property type="term" value="F:cyclic-guanylate-specific phosphodiesterase activity"/>
    <property type="evidence" value="ECO:0007669"/>
    <property type="project" value="InterPro"/>
</dbReference>
<dbReference type="InterPro" id="IPR050706">
    <property type="entry name" value="Cyclic-di-GMP_PDE-like"/>
</dbReference>
<dbReference type="InterPro" id="IPR001633">
    <property type="entry name" value="EAL_dom"/>
</dbReference>